<dbReference type="AlphaFoldDB" id="A0A4C1Z5K1"/>
<name>A0A4C1Z5K1_EUMVA</name>
<evidence type="ECO:0000256" key="1">
    <source>
        <dbReference type="SAM" id="MobiDB-lite"/>
    </source>
</evidence>
<sequence length="101" mass="11815">MEHERRGERQRERLNTRGKGYTGRRIKGGYQGEKEKTRRKRRGIKMWTKIKKGIHNVNNKDQNQNAFLKGADARAISIKPKRGYAYVSKIISENRSTSAIR</sequence>
<accession>A0A4C1Z5K1</accession>
<reference evidence="2 3" key="1">
    <citation type="journal article" date="2019" name="Commun. Biol.">
        <title>The bagworm genome reveals a unique fibroin gene that provides high tensile strength.</title>
        <authorList>
            <person name="Kono N."/>
            <person name="Nakamura H."/>
            <person name="Ohtoshi R."/>
            <person name="Tomita M."/>
            <person name="Numata K."/>
            <person name="Arakawa K."/>
        </authorList>
    </citation>
    <scope>NUCLEOTIDE SEQUENCE [LARGE SCALE GENOMIC DNA]</scope>
</reference>
<proteinExistence type="predicted"/>
<feature type="compositionally biased region" description="Basic and acidic residues" evidence="1">
    <location>
        <begin position="1"/>
        <end position="15"/>
    </location>
</feature>
<organism evidence="2 3">
    <name type="scientific">Eumeta variegata</name>
    <name type="common">Bagworm moth</name>
    <name type="synonym">Eumeta japonica</name>
    <dbReference type="NCBI Taxonomy" id="151549"/>
    <lineage>
        <taxon>Eukaryota</taxon>
        <taxon>Metazoa</taxon>
        <taxon>Ecdysozoa</taxon>
        <taxon>Arthropoda</taxon>
        <taxon>Hexapoda</taxon>
        <taxon>Insecta</taxon>
        <taxon>Pterygota</taxon>
        <taxon>Neoptera</taxon>
        <taxon>Endopterygota</taxon>
        <taxon>Lepidoptera</taxon>
        <taxon>Glossata</taxon>
        <taxon>Ditrysia</taxon>
        <taxon>Tineoidea</taxon>
        <taxon>Psychidae</taxon>
        <taxon>Oiketicinae</taxon>
        <taxon>Eumeta</taxon>
    </lineage>
</organism>
<evidence type="ECO:0000313" key="2">
    <source>
        <dbReference type="EMBL" id="GBP84101.1"/>
    </source>
</evidence>
<evidence type="ECO:0000313" key="3">
    <source>
        <dbReference type="Proteomes" id="UP000299102"/>
    </source>
</evidence>
<gene>
    <name evidence="2" type="ORF">EVAR_63239_1</name>
</gene>
<keyword evidence="3" id="KW-1185">Reference proteome</keyword>
<feature type="region of interest" description="Disordered" evidence="1">
    <location>
        <begin position="1"/>
        <end position="41"/>
    </location>
</feature>
<dbReference type="Proteomes" id="UP000299102">
    <property type="component" value="Unassembled WGS sequence"/>
</dbReference>
<dbReference type="EMBL" id="BGZK01001658">
    <property type="protein sequence ID" value="GBP84101.1"/>
    <property type="molecule type" value="Genomic_DNA"/>
</dbReference>
<comment type="caution">
    <text evidence="2">The sequence shown here is derived from an EMBL/GenBank/DDBJ whole genome shotgun (WGS) entry which is preliminary data.</text>
</comment>
<protein>
    <submittedName>
        <fullName evidence="2">Uncharacterized protein</fullName>
    </submittedName>
</protein>